<evidence type="ECO:0000313" key="2">
    <source>
        <dbReference type="EMBL" id="BCR91570.1"/>
    </source>
</evidence>
<accession>A0A7R7VVU3</accession>
<keyword evidence="1" id="KW-1133">Transmembrane helix</keyword>
<dbReference type="EMBL" id="AP024422">
    <property type="protein sequence ID" value="BCR91570.1"/>
    <property type="molecule type" value="Genomic_DNA"/>
</dbReference>
<keyword evidence="1" id="KW-0812">Transmembrane</keyword>
<gene>
    <name evidence="2" type="ORF">ACHE_70413S</name>
</gene>
<feature type="transmembrane region" description="Helical" evidence="1">
    <location>
        <begin position="15"/>
        <end position="33"/>
    </location>
</feature>
<dbReference type="KEGG" id="ache:ACHE_70413S"/>
<reference evidence="2" key="2">
    <citation type="submission" date="2021-02" db="EMBL/GenBank/DDBJ databases">
        <title>Aspergillus chevalieri M1 genome sequence.</title>
        <authorList>
            <person name="Kadooka C."/>
            <person name="Mori K."/>
            <person name="Futagami T."/>
        </authorList>
    </citation>
    <scope>NUCLEOTIDE SEQUENCE</scope>
    <source>
        <strain evidence="2">M1</strain>
    </source>
</reference>
<proteinExistence type="predicted"/>
<dbReference type="AlphaFoldDB" id="A0A7R7VVU3"/>
<organism evidence="2 3">
    <name type="scientific">Aspergillus chevalieri</name>
    <name type="common">Eurotium chevalieri</name>
    <dbReference type="NCBI Taxonomy" id="182096"/>
    <lineage>
        <taxon>Eukaryota</taxon>
        <taxon>Fungi</taxon>
        <taxon>Dikarya</taxon>
        <taxon>Ascomycota</taxon>
        <taxon>Pezizomycotina</taxon>
        <taxon>Eurotiomycetes</taxon>
        <taxon>Eurotiomycetidae</taxon>
        <taxon>Eurotiales</taxon>
        <taxon>Aspergillaceae</taxon>
        <taxon>Aspergillus</taxon>
        <taxon>Aspergillus subgen. Aspergillus</taxon>
    </lineage>
</organism>
<keyword evidence="3" id="KW-1185">Reference proteome</keyword>
<sequence length="121" mass="12841">MGSSGYLAYGQSTSYVNTFFIIVLFYCLFVRLVSMNAHAIAITTTANDESATRAAAATTPATLATHLSHDDFDMSYEGCGIGYGYCLGLEVRLQHGSGDLLLCWPESCPSTSVAVSSGRPP</sequence>
<dbReference type="GeneID" id="66985928"/>
<name>A0A7R7VVU3_ASPCH</name>
<reference evidence="2" key="1">
    <citation type="submission" date="2021-01" db="EMBL/GenBank/DDBJ databases">
        <authorList>
            <consortium name="Aspergillus chevalieri M1 genome sequencing consortium"/>
            <person name="Kazuki M."/>
            <person name="Futagami T."/>
        </authorList>
    </citation>
    <scope>NUCLEOTIDE SEQUENCE</scope>
    <source>
        <strain evidence="2">M1</strain>
    </source>
</reference>
<evidence type="ECO:0000313" key="3">
    <source>
        <dbReference type="Proteomes" id="UP000637239"/>
    </source>
</evidence>
<evidence type="ECO:0000256" key="1">
    <source>
        <dbReference type="SAM" id="Phobius"/>
    </source>
</evidence>
<dbReference type="RefSeq" id="XP_043140092.1">
    <property type="nucleotide sequence ID" value="XM_043282744.1"/>
</dbReference>
<dbReference type="Proteomes" id="UP000637239">
    <property type="component" value="Chromosome 7"/>
</dbReference>
<protein>
    <submittedName>
        <fullName evidence="2">Uncharacterized protein</fullName>
    </submittedName>
</protein>
<keyword evidence="1" id="KW-0472">Membrane</keyword>